<dbReference type="InterPro" id="IPR037682">
    <property type="entry name" value="TonB_C"/>
</dbReference>
<dbReference type="Gene3D" id="3.30.1150.10">
    <property type="match status" value="1"/>
</dbReference>
<dbReference type="Proteomes" id="UP000601099">
    <property type="component" value="Unassembled WGS sequence"/>
</dbReference>
<evidence type="ECO:0000259" key="9">
    <source>
        <dbReference type="Pfam" id="PF01435"/>
    </source>
</evidence>
<dbReference type="RefSeq" id="WP_196954167.1">
    <property type="nucleotide sequence ID" value="NZ_JADWYK010000003.1"/>
</dbReference>
<organism evidence="11 12">
    <name type="scientific">Hymenobacter guriensis</name>
    <dbReference type="NCBI Taxonomy" id="2793065"/>
    <lineage>
        <taxon>Bacteria</taxon>
        <taxon>Pseudomonadati</taxon>
        <taxon>Bacteroidota</taxon>
        <taxon>Cytophagia</taxon>
        <taxon>Cytophagales</taxon>
        <taxon>Hymenobacteraceae</taxon>
        <taxon>Hymenobacter</taxon>
    </lineage>
</organism>
<keyword evidence="5" id="KW-0862">Zinc</keyword>
<evidence type="ECO:0000256" key="5">
    <source>
        <dbReference type="ARBA" id="ARBA00022833"/>
    </source>
</evidence>
<feature type="compositionally biased region" description="Pro residues" evidence="7">
    <location>
        <begin position="332"/>
        <end position="341"/>
    </location>
</feature>
<feature type="compositionally biased region" description="Pro residues" evidence="7">
    <location>
        <begin position="315"/>
        <end position="324"/>
    </location>
</feature>
<comment type="cofactor">
    <cofactor evidence="1">
        <name>Zn(2+)</name>
        <dbReference type="ChEBI" id="CHEBI:29105"/>
    </cofactor>
</comment>
<keyword evidence="8" id="KW-0472">Membrane</keyword>
<evidence type="ECO:0000256" key="2">
    <source>
        <dbReference type="ARBA" id="ARBA00022670"/>
    </source>
</evidence>
<evidence type="ECO:0000256" key="3">
    <source>
        <dbReference type="ARBA" id="ARBA00022723"/>
    </source>
</evidence>
<evidence type="ECO:0000256" key="1">
    <source>
        <dbReference type="ARBA" id="ARBA00001947"/>
    </source>
</evidence>
<feature type="transmembrane region" description="Helical" evidence="8">
    <location>
        <begin position="109"/>
        <end position="127"/>
    </location>
</feature>
<feature type="domain" description="Peptidase M48" evidence="9">
    <location>
        <begin position="174"/>
        <end position="208"/>
    </location>
</feature>
<feature type="transmembrane region" description="Helical" evidence="8">
    <location>
        <begin position="47"/>
        <end position="69"/>
    </location>
</feature>
<sequence length="465" mass="50837">MSPTLLLTSLPGPLSWLLQTTVLLTAGWLFYRTALRPERFFHFNRRFLLLTPWLAMLLPVLLGFAGPLLRSWLPPEASSGRWLTSSWLPDVTVQAEATPASALLSGGQWLLGLYAAGVGLLLGRLSWQLLRLWRTTRHWPREPAAGYTLVYTGGRRPVSSFGKLVFWDETANLSAVESQAVLAHEVAHVRQGHTYERLALETARALLWPIPLAHCYPRALELTHEFLADAAALQTTAPLVAASSESYATLLARLALRQLHPSLPLSHSFTHSLTLTRIRMLASTTPRRRWKQWLLLPLSALVLLALGCEQEFDNTPPPPPPPALTPAAPEALAPPPPPPPAFTSAEQMPEYEGGQAQLLADIGKAIKYPAVAKAEKLAGKVFVRFIVDARGTLQAAEVTKGIEHTVQYPGSNGEQQSTRVITPGAQALNEAALNAVRSLPGKWKPGRQDGKAVDVMFTIPVSFAL</sequence>
<feature type="transmembrane region" description="Helical" evidence="8">
    <location>
        <begin position="16"/>
        <end position="35"/>
    </location>
</feature>
<gene>
    <name evidence="11" type="ORF">I5L79_06225</name>
</gene>
<protein>
    <submittedName>
        <fullName evidence="11">Energy transducer TonB</fullName>
    </submittedName>
</protein>
<accession>A0ABS0KZ38</accession>
<evidence type="ECO:0000313" key="12">
    <source>
        <dbReference type="Proteomes" id="UP000601099"/>
    </source>
</evidence>
<dbReference type="PANTHER" id="PTHR33446">
    <property type="entry name" value="PROTEIN TONB-RELATED"/>
    <property type="match status" value="1"/>
</dbReference>
<dbReference type="PANTHER" id="PTHR33446:SF2">
    <property type="entry name" value="PROTEIN TONB"/>
    <property type="match status" value="1"/>
</dbReference>
<proteinExistence type="predicted"/>
<comment type="caution">
    <text evidence="11">The sequence shown here is derived from an EMBL/GenBank/DDBJ whole genome shotgun (WGS) entry which is preliminary data.</text>
</comment>
<evidence type="ECO:0000256" key="4">
    <source>
        <dbReference type="ARBA" id="ARBA00022801"/>
    </source>
</evidence>
<keyword evidence="3" id="KW-0479">Metal-binding</keyword>
<evidence type="ECO:0000256" key="8">
    <source>
        <dbReference type="SAM" id="Phobius"/>
    </source>
</evidence>
<dbReference type="Pfam" id="PF01435">
    <property type="entry name" value="Peptidase_M48"/>
    <property type="match status" value="1"/>
</dbReference>
<keyword evidence="12" id="KW-1185">Reference proteome</keyword>
<evidence type="ECO:0000259" key="10">
    <source>
        <dbReference type="Pfam" id="PF03544"/>
    </source>
</evidence>
<reference evidence="11 12" key="1">
    <citation type="submission" date="2020-11" db="EMBL/GenBank/DDBJ databases">
        <title>Hymenobacter sp.</title>
        <authorList>
            <person name="Kim M.K."/>
        </authorList>
    </citation>
    <scope>NUCLEOTIDE SEQUENCE [LARGE SCALE GENOMIC DNA]</scope>
    <source>
        <strain evidence="11 12">BT594</strain>
    </source>
</reference>
<dbReference type="EMBL" id="JADWYK010000003">
    <property type="protein sequence ID" value="MBG8553133.1"/>
    <property type="molecule type" value="Genomic_DNA"/>
</dbReference>
<name>A0ABS0KZ38_9BACT</name>
<keyword evidence="2" id="KW-0645">Protease</keyword>
<keyword evidence="4" id="KW-0378">Hydrolase</keyword>
<evidence type="ECO:0000256" key="7">
    <source>
        <dbReference type="SAM" id="MobiDB-lite"/>
    </source>
</evidence>
<evidence type="ECO:0000256" key="6">
    <source>
        <dbReference type="ARBA" id="ARBA00023049"/>
    </source>
</evidence>
<dbReference type="InterPro" id="IPR001915">
    <property type="entry name" value="Peptidase_M48"/>
</dbReference>
<evidence type="ECO:0000313" key="11">
    <source>
        <dbReference type="EMBL" id="MBG8553133.1"/>
    </source>
</evidence>
<keyword evidence="8" id="KW-0812">Transmembrane</keyword>
<keyword evidence="8" id="KW-1133">Transmembrane helix</keyword>
<dbReference type="Pfam" id="PF03544">
    <property type="entry name" value="TonB_C"/>
    <property type="match status" value="1"/>
</dbReference>
<dbReference type="InterPro" id="IPR051045">
    <property type="entry name" value="TonB-dependent_transducer"/>
</dbReference>
<feature type="domain" description="TonB C-terminal" evidence="10">
    <location>
        <begin position="411"/>
        <end position="465"/>
    </location>
</feature>
<feature type="region of interest" description="Disordered" evidence="7">
    <location>
        <begin position="313"/>
        <end position="346"/>
    </location>
</feature>
<dbReference type="SUPFAM" id="SSF74653">
    <property type="entry name" value="TolA/TonB C-terminal domain"/>
    <property type="match status" value="1"/>
</dbReference>
<keyword evidence="6" id="KW-0482">Metalloprotease</keyword>